<proteinExistence type="predicted"/>
<evidence type="ECO:0000256" key="1">
    <source>
        <dbReference type="SAM" id="Phobius"/>
    </source>
</evidence>
<evidence type="ECO:0000313" key="3">
    <source>
        <dbReference type="Proteomes" id="UP001221597"/>
    </source>
</evidence>
<dbReference type="EMBL" id="CP121671">
    <property type="protein sequence ID" value="WFT73632.1"/>
    <property type="molecule type" value="Genomic_DNA"/>
</dbReference>
<keyword evidence="1" id="KW-0472">Membrane</keyword>
<name>A0ABY8IWA9_9BACI</name>
<accession>A0ABY8IWA9</accession>
<organism evidence="2 3">
    <name type="scientific">Halobacillus naozhouensis</name>
    <dbReference type="NCBI Taxonomy" id="554880"/>
    <lineage>
        <taxon>Bacteria</taxon>
        <taxon>Bacillati</taxon>
        <taxon>Bacillota</taxon>
        <taxon>Bacilli</taxon>
        <taxon>Bacillales</taxon>
        <taxon>Bacillaceae</taxon>
        <taxon>Halobacillus</taxon>
    </lineage>
</organism>
<dbReference type="Proteomes" id="UP001221597">
    <property type="component" value="Chromosome"/>
</dbReference>
<keyword evidence="1" id="KW-0812">Transmembrane</keyword>
<feature type="transmembrane region" description="Helical" evidence="1">
    <location>
        <begin position="12"/>
        <end position="29"/>
    </location>
</feature>
<dbReference type="RefSeq" id="WP_283075640.1">
    <property type="nucleotide sequence ID" value="NZ_CP121671.1"/>
</dbReference>
<evidence type="ECO:0000313" key="2">
    <source>
        <dbReference type="EMBL" id="WFT73632.1"/>
    </source>
</evidence>
<gene>
    <name evidence="2" type="ORF">P9989_14800</name>
</gene>
<reference evidence="2 3" key="1">
    <citation type="submission" date="2023-04" db="EMBL/GenBank/DDBJ databases">
        <title>Genome sequence of Halobacillus naozhouensis KACC 21980.</title>
        <authorList>
            <person name="Kim S."/>
            <person name="Heo J."/>
            <person name="Kwon S.-W."/>
        </authorList>
    </citation>
    <scope>NUCLEOTIDE SEQUENCE [LARGE SCALE GENOMIC DNA]</scope>
    <source>
        <strain evidence="2 3">KCTC 13234</strain>
    </source>
</reference>
<protein>
    <submittedName>
        <fullName evidence="2">Uncharacterized protein</fullName>
    </submittedName>
</protein>
<keyword evidence="1" id="KW-1133">Transmembrane helix</keyword>
<sequence>MLYQGKTTEQNRLASLCIFHCIIMYFSIAKHSNTHGLNLVLGKTGEKSRVMYVGHENNGFDISPKDTKILRGMLDNQ</sequence>
<keyword evidence="3" id="KW-1185">Reference proteome</keyword>